<organism evidence="2 3">
    <name type="scientific">Mycolicibacterium chubuense</name>
    <name type="common">Mycobacterium chubuense</name>
    <dbReference type="NCBI Taxonomy" id="1800"/>
    <lineage>
        <taxon>Bacteria</taxon>
        <taxon>Bacillati</taxon>
        <taxon>Actinomycetota</taxon>
        <taxon>Actinomycetes</taxon>
        <taxon>Mycobacteriales</taxon>
        <taxon>Mycobacteriaceae</taxon>
        <taxon>Mycolicibacterium</taxon>
    </lineage>
</organism>
<evidence type="ECO:0000256" key="1">
    <source>
        <dbReference type="SAM" id="Phobius"/>
    </source>
</evidence>
<feature type="transmembrane region" description="Helical" evidence="1">
    <location>
        <begin position="46"/>
        <end position="64"/>
    </location>
</feature>
<evidence type="ECO:0000313" key="2">
    <source>
        <dbReference type="EMBL" id="KMO79178.1"/>
    </source>
</evidence>
<protein>
    <recommendedName>
        <fullName evidence="4">DUF3093 domain-containing protein</fullName>
    </recommendedName>
</protein>
<dbReference type="PATRIC" id="fig|1800.3.peg.2727"/>
<feature type="transmembrane region" description="Helical" evidence="1">
    <location>
        <begin position="21"/>
        <end position="40"/>
    </location>
</feature>
<name>A0A0J6WB64_MYCCU</name>
<dbReference type="Proteomes" id="UP000036176">
    <property type="component" value="Unassembled WGS sequence"/>
</dbReference>
<dbReference type="AlphaFoldDB" id="A0A0J6WB64"/>
<sequence length="166" mass="17929">MTEPVATGPATEPLFTEQGASWLWVLAGPAAGISMALIQLSAGYGIQWVVPGAFFVLVSGFLAIQVKAARIHTSVELTADALRQGTETIRTSEILRVYPEAEGAEAPKWQYARALGELTGVPRGRTGIGLKLSNDRTAQAWARKHQQLRAALTNIVEERIPPERTP</sequence>
<keyword evidence="1" id="KW-1133">Transmembrane helix</keyword>
<gene>
    <name evidence="2" type="ORF">MCHUDSM44219_02720</name>
</gene>
<evidence type="ECO:0008006" key="4">
    <source>
        <dbReference type="Google" id="ProtNLM"/>
    </source>
</evidence>
<keyword evidence="1" id="KW-0812">Transmembrane</keyword>
<reference evidence="2 3" key="1">
    <citation type="journal article" date="2015" name="Genome Biol. Evol.">
        <title>Characterization of Three Mycobacterium spp. with Potential Use in Bioremediation by Genome Sequencing and Comparative Genomics.</title>
        <authorList>
            <person name="Das S."/>
            <person name="Pettersson B.M."/>
            <person name="Behra P.R."/>
            <person name="Ramesh M."/>
            <person name="Dasgupta S."/>
            <person name="Bhattacharya A."/>
            <person name="Kirsebom L.A."/>
        </authorList>
    </citation>
    <scope>NUCLEOTIDE SEQUENCE [LARGE SCALE GENOMIC DNA]</scope>
    <source>
        <strain evidence="2 3">DSM 44219</strain>
    </source>
</reference>
<accession>A0A0J6WB64</accession>
<evidence type="ECO:0000313" key="3">
    <source>
        <dbReference type="Proteomes" id="UP000036176"/>
    </source>
</evidence>
<keyword evidence="1" id="KW-0472">Membrane</keyword>
<dbReference type="RefSeq" id="WP_048418723.1">
    <property type="nucleotide sequence ID" value="NZ_JYNX01000036.1"/>
</dbReference>
<keyword evidence="3" id="KW-1185">Reference proteome</keyword>
<dbReference type="OrthoDB" id="4773470at2"/>
<proteinExistence type="predicted"/>
<comment type="caution">
    <text evidence="2">The sequence shown here is derived from an EMBL/GenBank/DDBJ whole genome shotgun (WGS) entry which is preliminary data.</text>
</comment>
<dbReference type="EMBL" id="JYNX01000036">
    <property type="protein sequence ID" value="KMO79178.1"/>
    <property type="molecule type" value="Genomic_DNA"/>
</dbReference>